<comment type="subunit">
    <text evidence="5">Homopolymer.</text>
</comment>
<name>A0A926DGH8_9FIRM</name>
<dbReference type="PROSITE" id="PS00859">
    <property type="entry name" value="GTP_CYCLOHYDROL_1_1"/>
    <property type="match status" value="1"/>
</dbReference>
<keyword evidence="5" id="KW-0479">Metal-binding</keyword>
<dbReference type="GO" id="GO:0005737">
    <property type="term" value="C:cytoplasm"/>
    <property type="evidence" value="ECO:0007669"/>
    <property type="project" value="TreeGrafter"/>
</dbReference>
<dbReference type="NCBIfam" id="TIGR00063">
    <property type="entry name" value="folE"/>
    <property type="match status" value="1"/>
</dbReference>
<evidence type="ECO:0000313" key="8">
    <source>
        <dbReference type="Proteomes" id="UP000620366"/>
    </source>
</evidence>
<keyword evidence="5" id="KW-0862">Zinc</keyword>
<dbReference type="EC" id="3.5.4.16" evidence="5"/>
<protein>
    <recommendedName>
        <fullName evidence="5">GTP cyclohydrolase 1</fullName>
        <ecNumber evidence="5">3.5.4.16</ecNumber>
    </recommendedName>
    <alternativeName>
        <fullName evidence="5">GTP cyclohydrolase I</fullName>
        <shortName evidence="5">GTP-CH-I</shortName>
    </alternativeName>
</protein>
<dbReference type="GO" id="GO:0008270">
    <property type="term" value="F:zinc ion binding"/>
    <property type="evidence" value="ECO:0007669"/>
    <property type="project" value="UniProtKB-UniRule"/>
</dbReference>
<dbReference type="FunFam" id="1.10.286.10:FF:000001">
    <property type="entry name" value="GTP cyclohydrolase 1"/>
    <property type="match status" value="1"/>
</dbReference>
<feature type="binding site" evidence="5">
    <location>
        <position position="76"/>
    </location>
    <ligand>
        <name>Zn(2+)</name>
        <dbReference type="ChEBI" id="CHEBI:29105"/>
    </ligand>
</feature>
<dbReference type="Proteomes" id="UP000620366">
    <property type="component" value="Unassembled WGS sequence"/>
</dbReference>
<dbReference type="InterPro" id="IPR001474">
    <property type="entry name" value="GTP_CycHdrlase_I"/>
</dbReference>
<evidence type="ECO:0000256" key="4">
    <source>
        <dbReference type="ARBA" id="ARBA00022801"/>
    </source>
</evidence>
<dbReference type="GO" id="GO:0006730">
    <property type="term" value="P:one-carbon metabolic process"/>
    <property type="evidence" value="ECO:0007669"/>
    <property type="project" value="UniProtKB-UniRule"/>
</dbReference>
<sequence>MIDRKRAEAAVRELLLAVGENPDREGLRETPQRVARMYEEIFAGLHRDPADDVKIFVEDENDDMILIKDIPFYSVCEHHLLPFFGVAHVCYIPKGGRVLGLSKVARIVDGFAKRPQLQERLTSQIANFIMEQADPLGVAVVVEAEHLCMTMRGIRKPGARTQTSALRGAFKTNAKTRAEALALITKGALR</sequence>
<dbReference type="Gene3D" id="3.30.1130.10">
    <property type="match status" value="1"/>
</dbReference>
<evidence type="ECO:0000256" key="3">
    <source>
        <dbReference type="ARBA" id="ARBA00022563"/>
    </source>
</evidence>
<dbReference type="GO" id="GO:0003934">
    <property type="term" value="F:GTP cyclohydrolase I activity"/>
    <property type="evidence" value="ECO:0007669"/>
    <property type="project" value="UniProtKB-UniRule"/>
</dbReference>
<dbReference type="InterPro" id="IPR043133">
    <property type="entry name" value="GTP-CH-I_C/QueF"/>
</dbReference>
<dbReference type="HAMAP" id="MF_00223">
    <property type="entry name" value="FolE"/>
    <property type="match status" value="1"/>
</dbReference>
<dbReference type="PROSITE" id="PS00860">
    <property type="entry name" value="GTP_CYCLOHYDROL_1_2"/>
    <property type="match status" value="1"/>
</dbReference>
<organism evidence="7 8">
    <name type="scientific">Feifania hominis</name>
    <dbReference type="NCBI Taxonomy" id="2763660"/>
    <lineage>
        <taxon>Bacteria</taxon>
        <taxon>Bacillati</taxon>
        <taxon>Bacillota</taxon>
        <taxon>Clostridia</taxon>
        <taxon>Eubacteriales</taxon>
        <taxon>Feifaniaceae</taxon>
        <taxon>Feifania</taxon>
    </lineage>
</organism>
<evidence type="ECO:0000256" key="2">
    <source>
        <dbReference type="ARBA" id="ARBA00005080"/>
    </source>
</evidence>
<feature type="binding site" evidence="5">
    <location>
        <position position="79"/>
    </location>
    <ligand>
        <name>Zn(2+)</name>
        <dbReference type="ChEBI" id="CHEBI:29105"/>
    </ligand>
</feature>
<accession>A0A926DGH8</accession>
<dbReference type="SUPFAM" id="SSF55620">
    <property type="entry name" value="Tetrahydrobiopterin biosynthesis enzymes-like"/>
    <property type="match status" value="1"/>
</dbReference>
<dbReference type="GO" id="GO:0005525">
    <property type="term" value="F:GTP binding"/>
    <property type="evidence" value="ECO:0007669"/>
    <property type="project" value="UniProtKB-KW"/>
</dbReference>
<evidence type="ECO:0000259" key="6">
    <source>
        <dbReference type="Pfam" id="PF01227"/>
    </source>
</evidence>
<dbReference type="FunFam" id="3.30.1130.10:FF:000001">
    <property type="entry name" value="GTP cyclohydrolase 1"/>
    <property type="match status" value="1"/>
</dbReference>
<dbReference type="Pfam" id="PF01227">
    <property type="entry name" value="GTP_cyclohydroI"/>
    <property type="match status" value="1"/>
</dbReference>
<keyword evidence="3 5" id="KW-0554">One-carbon metabolism</keyword>
<dbReference type="PANTHER" id="PTHR11109">
    <property type="entry name" value="GTP CYCLOHYDROLASE I"/>
    <property type="match status" value="1"/>
</dbReference>
<dbReference type="NCBIfam" id="NF006825">
    <property type="entry name" value="PRK09347.1-2"/>
    <property type="match status" value="1"/>
</dbReference>
<dbReference type="Gene3D" id="1.10.286.10">
    <property type="match status" value="1"/>
</dbReference>
<keyword evidence="5" id="KW-0342">GTP-binding</keyword>
<comment type="caution">
    <text evidence="7">The sequence shown here is derived from an EMBL/GenBank/DDBJ whole genome shotgun (WGS) entry which is preliminary data.</text>
</comment>
<gene>
    <name evidence="5 7" type="primary">folE</name>
    <name evidence="7" type="ORF">H8695_08010</name>
</gene>
<dbReference type="AlphaFoldDB" id="A0A926DGH8"/>
<evidence type="ECO:0000313" key="7">
    <source>
        <dbReference type="EMBL" id="MBC8536625.1"/>
    </source>
</evidence>
<proteinExistence type="inferred from homology"/>
<dbReference type="InterPro" id="IPR043134">
    <property type="entry name" value="GTP-CH-I_N"/>
</dbReference>
<feature type="domain" description="GTP cyclohydrolase I" evidence="6">
    <location>
        <begin position="8"/>
        <end position="184"/>
    </location>
</feature>
<evidence type="ECO:0000256" key="1">
    <source>
        <dbReference type="ARBA" id="ARBA00001052"/>
    </source>
</evidence>
<dbReference type="PANTHER" id="PTHR11109:SF7">
    <property type="entry name" value="GTP CYCLOHYDROLASE 1"/>
    <property type="match status" value="1"/>
</dbReference>
<dbReference type="EMBL" id="JACRSP010000003">
    <property type="protein sequence ID" value="MBC8536625.1"/>
    <property type="molecule type" value="Genomic_DNA"/>
</dbReference>
<dbReference type="InterPro" id="IPR018234">
    <property type="entry name" value="GTP_CycHdrlase_I_CS"/>
</dbReference>
<feature type="binding site" evidence="5">
    <location>
        <position position="148"/>
    </location>
    <ligand>
        <name>Zn(2+)</name>
        <dbReference type="ChEBI" id="CHEBI:29105"/>
    </ligand>
</feature>
<dbReference type="NCBIfam" id="NF006826">
    <property type="entry name" value="PRK09347.1-3"/>
    <property type="match status" value="1"/>
</dbReference>
<keyword evidence="5" id="KW-0547">Nucleotide-binding</keyword>
<comment type="similarity">
    <text evidence="5">Belongs to the GTP cyclohydrolase I family.</text>
</comment>
<keyword evidence="8" id="KW-1185">Reference proteome</keyword>
<comment type="catalytic activity">
    <reaction evidence="1 5">
        <text>GTP + H2O = 7,8-dihydroneopterin 3'-triphosphate + formate + H(+)</text>
        <dbReference type="Rhea" id="RHEA:17473"/>
        <dbReference type="ChEBI" id="CHEBI:15377"/>
        <dbReference type="ChEBI" id="CHEBI:15378"/>
        <dbReference type="ChEBI" id="CHEBI:15740"/>
        <dbReference type="ChEBI" id="CHEBI:37565"/>
        <dbReference type="ChEBI" id="CHEBI:58462"/>
        <dbReference type="EC" id="3.5.4.16"/>
    </reaction>
</comment>
<dbReference type="GO" id="GO:0006729">
    <property type="term" value="P:tetrahydrobiopterin biosynthetic process"/>
    <property type="evidence" value="ECO:0007669"/>
    <property type="project" value="TreeGrafter"/>
</dbReference>
<comment type="pathway">
    <text evidence="2 5">Cofactor biosynthesis; 7,8-dihydroneopterin triphosphate biosynthesis; 7,8-dihydroneopterin triphosphate from GTP: step 1/1.</text>
</comment>
<evidence type="ECO:0000256" key="5">
    <source>
        <dbReference type="HAMAP-Rule" id="MF_00223"/>
    </source>
</evidence>
<keyword evidence="4 5" id="KW-0378">Hydrolase</keyword>
<reference evidence="7" key="1">
    <citation type="submission" date="2020-08" db="EMBL/GenBank/DDBJ databases">
        <title>Genome public.</title>
        <authorList>
            <person name="Liu C."/>
            <person name="Sun Q."/>
        </authorList>
    </citation>
    <scope>NUCLEOTIDE SEQUENCE</scope>
    <source>
        <strain evidence="7">BX7</strain>
    </source>
</reference>
<dbReference type="InterPro" id="IPR020602">
    <property type="entry name" value="GTP_CycHdrlase_I_dom"/>
</dbReference>
<dbReference type="GO" id="GO:0046654">
    <property type="term" value="P:tetrahydrofolate biosynthetic process"/>
    <property type="evidence" value="ECO:0007669"/>
    <property type="project" value="UniProtKB-UniRule"/>
</dbReference>
<dbReference type="RefSeq" id="WP_249300464.1">
    <property type="nucleotide sequence ID" value="NZ_JACRSP010000003.1"/>
</dbReference>